<gene>
    <name evidence="6" type="ORF">GS634_08610</name>
</gene>
<protein>
    <submittedName>
        <fullName evidence="6">ArgP/LysG family DNA-binding transcriptional regulator</fullName>
    </submittedName>
</protein>
<accession>A0AA90YSU8</accession>
<organism evidence="6 7">
    <name type="scientific">Ruegeria atlantica</name>
    <dbReference type="NCBI Taxonomy" id="81569"/>
    <lineage>
        <taxon>Bacteria</taxon>
        <taxon>Pseudomonadati</taxon>
        <taxon>Pseudomonadota</taxon>
        <taxon>Alphaproteobacteria</taxon>
        <taxon>Rhodobacterales</taxon>
        <taxon>Roseobacteraceae</taxon>
        <taxon>Ruegeria</taxon>
    </lineage>
</organism>
<name>A0AA90YSU8_9RHOB</name>
<proteinExistence type="inferred from homology"/>
<dbReference type="InterPro" id="IPR050176">
    <property type="entry name" value="LTTR"/>
</dbReference>
<dbReference type="Gene3D" id="3.40.190.290">
    <property type="match status" value="1"/>
</dbReference>
<dbReference type="NCBIfam" id="TIGR03298">
    <property type="entry name" value="argP"/>
    <property type="match status" value="1"/>
</dbReference>
<evidence type="ECO:0000256" key="3">
    <source>
        <dbReference type="ARBA" id="ARBA00023125"/>
    </source>
</evidence>
<dbReference type="Proteomes" id="UP000597886">
    <property type="component" value="Unassembled WGS sequence"/>
</dbReference>
<keyword evidence="2" id="KW-0805">Transcription regulation</keyword>
<dbReference type="SUPFAM" id="SSF53850">
    <property type="entry name" value="Periplasmic binding protein-like II"/>
    <property type="match status" value="1"/>
</dbReference>
<dbReference type="NCBIfam" id="NF002964">
    <property type="entry name" value="PRK03635.1"/>
    <property type="match status" value="1"/>
</dbReference>
<keyword evidence="3 6" id="KW-0238">DNA-binding</keyword>
<evidence type="ECO:0000256" key="1">
    <source>
        <dbReference type="ARBA" id="ARBA00009437"/>
    </source>
</evidence>
<dbReference type="InterPro" id="IPR000847">
    <property type="entry name" value="LysR_HTH_N"/>
</dbReference>
<evidence type="ECO:0000256" key="2">
    <source>
        <dbReference type="ARBA" id="ARBA00023015"/>
    </source>
</evidence>
<keyword evidence="4" id="KW-0804">Transcription</keyword>
<dbReference type="GO" id="GO:0003677">
    <property type="term" value="F:DNA binding"/>
    <property type="evidence" value="ECO:0007669"/>
    <property type="project" value="UniProtKB-KW"/>
</dbReference>
<dbReference type="InterPro" id="IPR036388">
    <property type="entry name" value="WH-like_DNA-bd_sf"/>
</dbReference>
<evidence type="ECO:0000313" key="7">
    <source>
        <dbReference type="Proteomes" id="UP000597886"/>
    </source>
</evidence>
<dbReference type="InterPro" id="IPR017685">
    <property type="entry name" value="ArgP"/>
</dbReference>
<evidence type="ECO:0000313" key="6">
    <source>
        <dbReference type="EMBL" id="NOE18182.1"/>
    </source>
</evidence>
<dbReference type="InterPro" id="IPR036390">
    <property type="entry name" value="WH_DNA-bd_sf"/>
</dbReference>
<dbReference type="GO" id="GO:0003700">
    <property type="term" value="F:DNA-binding transcription factor activity"/>
    <property type="evidence" value="ECO:0007669"/>
    <property type="project" value="InterPro"/>
</dbReference>
<feature type="domain" description="HTH lysR-type" evidence="5">
    <location>
        <begin position="3"/>
        <end position="59"/>
    </location>
</feature>
<dbReference type="PANTHER" id="PTHR30579:SF2">
    <property type="entry name" value="HTH-TYPE TRANSCRIPTIONAL REGULATOR ARGP"/>
    <property type="match status" value="1"/>
</dbReference>
<dbReference type="PANTHER" id="PTHR30579">
    <property type="entry name" value="TRANSCRIPTIONAL REGULATOR"/>
    <property type="match status" value="1"/>
</dbReference>
<comment type="similarity">
    <text evidence="1">Belongs to the LysR transcriptional regulatory family.</text>
</comment>
<dbReference type="Pfam" id="PF00126">
    <property type="entry name" value="HTH_1"/>
    <property type="match status" value="1"/>
</dbReference>
<reference evidence="6" key="1">
    <citation type="submission" date="2019-12" db="EMBL/GenBank/DDBJ databases">
        <title>Ruegeria JWLKs population differentiation of coral mucus and skeleton niches.</title>
        <authorList>
            <person name="Luo D."/>
        </authorList>
    </citation>
    <scope>NUCLEOTIDE SEQUENCE</scope>
    <source>
        <strain evidence="6">HKCCD6181</strain>
    </source>
</reference>
<evidence type="ECO:0000256" key="4">
    <source>
        <dbReference type="ARBA" id="ARBA00023163"/>
    </source>
</evidence>
<dbReference type="SUPFAM" id="SSF46785">
    <property type="entry name" value="Winged helix' DNA-binding domain"/>
    <property type="match status" value="1"/>
</dbReference>
<dbReference type="InterPro" id="IPR005119">
    <property type="entry name" value="LysR_subst-bd"/>
</dbReference>
<evidence type="ECO:0000259" key="5">
    <source>
        <dbReference type="PROSITE" id="PS50931"/>
    </source>
</evidence>
<dbReference type="EMBL" id="WVRA01000002">
    <property type="protein sequence ID" value="NOE18182.1"/>
    <property type="molecule type" value="Genomic_DNA"/>
</dbReference>
<comment type="caution">
    <text evidence="6">The sequence shown here is derived from an EMBL/GenBank/DDBJ whole genome shotgun (WGS) entry which is preliminary data.</text>
</comment>
<dbReference type="Pfam" id="PF03466">
    <property type="entry name" value="LysR_substrate"/>
    <property type="match status" value="1"/>
</dbReference>
<dbReference type="NCBIfam" id="NF009888">
    <property type="entry name" value="PRK13348.1"/>
    <property type="match status" value="1"/>
</dbReference>
<dbReference type="RefSeq" id="WP_171329574.1">
    <property type="nucleotide sequence ID" value="NZ_WVRA01000002.1"/>
</dbReference>
<sequence length="297" mass="31590">MLLDPHQLAALSAILRHGSFDAAAAELAVTPSAISQRIKALEDRVGASLIHRGTPCTGTPAGQRIARYAEDVGLLEAQLARELALVQEPGSARVRVAVPADILATWFIDAMAQVPDMLFDLVIDDQDHSADWLRRGEVSAAVTVGGQTVSGCDAIELGVLRYLPTASPKFVNTWFKNGVTEETLGKAPCLVFNRKDGLQKAWIAHHTGKHLSPPFHFLPSSQGFVDAAVAGIGWGMNPATLVQDAIARGLLSPIVPDAPLDIALSWQVGRVLAPALKPLTQAVQHAAQRVLLPSQGK</sequence>
<dbReference type="AlphaFoldDB" id="A0AA90YSU8"/>
<dbReference type="Gene3D" id="1.10.10.10">
    <property type="entry name" value="Winged helix-like DNA-binding domain superfamily/Winged helix DNA-binding domain"/>
    <property type="match status" value="1"/>
</dbReference>
<dbReference type="PROSITE" id="PS50931">
    <property type="entry name" value="HTH_LYSR"/>
    <property type="match status" value="1"/>
</dbReference>